<comment type="catalytic activity">
    <reaction evidence="8">
        <text>L-threonyl-[protein] + ATP = O-phospho-L-threonyl-[protein] + ADP + H(+)</text>
        <dbReference type="Rhea" id="RHEA:46608"/>
        <dbReference type="Rhea" id="RHEA-COMP:11060"/>
        <dbReference type="Rhea" id="RHEA-COMP:11605"/>
        <dbReference type="ChEBI" id="CHEBI:15378"/>
        <dbReference type="ChEBI" id="CHEBI:30013"/>
        <dbReference type="ChEBI" id="CHEBI:30616"/>
        <dbReference type="ChEBI" id="CHEBI:61977"/>
        <dbReference type="ChEBI" id="CHEBI:456216"/>
        <dbReference type="EC" id="2.7.11.1"/>
    </reaction>
</comment>
<evidence type="ECO:0000313" key="14">
    <source>
        <dbReference type="EMBL" id="CAG9334453.1"/>
    </source>
</evidence>
<evidence type="ECO:0000259" key="13">
    <source>
        <dbReference type="PROSITE" id="PS51285"/>
    </source>
</evidence>
<name>A0AAU9KB62_9CILI</name>
<dbReference type="Proteomes" id="UP001162131">
    <property type="component" value="Unassembled WGS sequence"/>
</dbReference>
<dbReference type="FunFam" id="3.30.200.20:FF:000048">
    <property type="entry name" value="Non-specific serine/threonine protein kinase"/>
    <property type="match status" value="1"/>
</dbReference>
<evidence type="ECO:0000259" key="12">
    <source>
        <dbReference type="PROSITE" id="PS50011"/>
    </source>
</evidence>
<keyword evidence="5 10" id="KW-0547">Nucleotide-binding</keyword>
<evidence type="ECO:0000256" key="8">
    <source>
        <dbReference type="ARBA" id="ARBA00047899"/>
    </source>
</evidence>
<evidence type="ECO:0000256" key="9">
    <source>
        <dbReference type="ARBA" id="ARBA00048679"/>
    </source>
</evidence>
<dbReference type="SMART" id="SM00133">
    <property type="entry name" value="S_TK_X"/>
    <property type="match status" value="1"/>
</dbReference>
<feature type="binding site" evidence="10">
    <location>
        <position position="80"/>
    </location>
    <ligand>
        <name>ATP</name>
        <dbReference type="ChEBI" id="CHEBI:30616"/>
    </ligand>
</feature>
<keyword evidence="2 11" id="KW-0723">Serine/threonine-protein kinase</keyword>
<dbReference type="Pfam" id="PF00069">
    <property type="entry name" value="Pkinase"/>
    <property type="match status" value="1"/>
</dbReference>
<dbReference type="CDD" id="cd05123">
    <property type="entry name" value="STKc_AGC"/>
    <property type="match status" value="1"/>
</dbReference>
<dbReference type="GO" id="GO:0005524">
    <property type="term" value="F:ATP binding"/>
    <property type="evidence" value="ECO:0007669"/>
    <property type="project" value="UniProtKB-UniRule"/>
</dbReference>
<dbReference type="InterPro" id="IPR017441">
    <property type="entry name" value="Protein_kinase_ATP_BS"/>
</dbReference>
<evidence type="ECO:0000256" key="2">
    <source>
        <dbReference type="ARBA" id="ARBA00022527"/>
    </source>
</evidence>
<comment type="catalytic activity">
    <reaction evidence="9">
        <text>L-seryl-[protein] + ATP = O-phospho-L-seryl-[protein] + ADP + H(+)</text>
        <dbReference type="Rhea" id="RHEA:17989"/>
        <dbReference type="Rhea" id="RHEA-COMP:9863"/>
        <dbReference type="Rhea" id="RHEA-COMP:11604"/>
        <dbReference type="ChEBI" id="CHEBI:15378"/>
        <dbReference type="ChEBI" id="CHEBI:29999"/>
        <dbReference type="ChEBI" id="CHEBI:30616"/>
        <dbReference type="ChEBI" id="CHEBI:83421"/>
        <dbReference type="ChEBI" id="CHEBI:456216"/>
        <dbReference type="EC" id="2.7.11.1"/>
    </reaction>
</comment>
<feature type="domain" description="AGC-kinase C-terminal" evidence="13">
    <location>
        <begin position="307"/>
        <end position="375"/>
    </location>
</feature>
<proteinExistence type="inferred from homology"/>
<dbReference type="PROSITE" id="PS00108">
    <property type="entry name" value="PROTEIN_KINASE_ST"/>
    <property type="match status" value="1"/>
</dbReference>
<dbReference type="GO" id="GO:0004674">
    <property type="term" value="F:protein serine/threonine kinase activity"/>
    <property type="evidence" value="ECO:0007669"/>
    <property type="project" value="UniProtKB-KW"/>
</dbReference>
<dbReference type="InterPro" id="IPR000961">
    <property type="entry name" value="AGC-kinase_C"/>
</dbReference>
<evidence type="ECO:0000256" key="5">
    <source>
        <dbReference type="ARBA" id="ARBA00022741"/>
    </source>
</evidence>
<accession>A0AAU9KB62</accession>
<dbReference type="Gene3D" id="1.10.510.10">
    <property type="entry name" value="Transferase(Phosphotransferase) domain 1"/>
    <property type="match status" value="1"/>
</dbReference>
<dbReference type="InterPro" id="IPR045270">
    <property type="entry name" value="STKc_AGC"/>
</dbReference>
<dbReference type="EC" id="2.7.11.1" evidence="1"/>
<dbReference type="SMART" id="SM00220">
    <property type="entry name" value="S_TKc"/>
    <property type="match status" value="1"/>
</dbReference>
<dbReference type="InterPro" id="IPR011009">
    <property type="entry name" value="Kinase-like_dom_sf"/>
</dbReference>
<keyword evidence="6" id="KW-0418">Kinase</keyword>
<keyword evidence="15" id="KW-1185">Reference proteome</keyword>
<evidence type="ECO:0000256" key="7">
    <source>
        <dbReference type="ARBA" id="ARBA00022840"/>
    </source>
</evidence>
<dbReference type="SUPFAM" id="SSF56112">
    <property type="entry name" value="Protein kinase-like (PK-like)"/>
    <property type="match status" value="1"/>
</dbReference>
<dbReference type="PROSITE" id="PS50011">
    <property type="entry name" value="PROTEIN_KINASE_DOM"/>
    <property type="match status" value="1"/>
</dbReference>
<evidence type="ECO:0000256" key="4">
    <source>
        <dbReference type="ARBA" id="ARBA00022679"/>
    </source>
</evidence>
<dbReference type="PROSITE" id="PS00107">
    <property type="entry name" value="PROTEIN_KINASE_ATP"/>
    <property type="match status" value="1"/>
</dbReference>
<reference evidence="14" key="1">
    <citation type="submission" date="2021-09" db="EMBL/GenBank/DDBJ databases">
        <authorList>
            <consortium name="AG Swart"/>
            <person name="Singh M."/>
            <person name="Singh A."/>
            <person name="Seah K."/>
            <person name="Emmerich C."/>
        </authorList>
    </citation>
    <scope>NUCLEOTIDE SEQUENCE</scope>
    <source>
        <strain evidence="14">ATCC30299</strain>
    </source>
</reference>
<evidence type="ECO:0000313" key="15">
    <source>
        <dbReference type="Proteomes" id="UP001162131"/>
    </source>
</evidence>
<comment type="caution">
    <text evidence="14">The sequence shown here is derived from an EMBL/GenBank/DDBJ whole genome shotgun (WGS) entry which is preliminary data.</text>
</comment>
<dbReference type="PANTHER" id="PTHR24351">
    <property type="entry name" value="RIBOSOMAL PROTEIN S6 KINASE"/>
    <property type="match status" value="1"/>
</dbReference>
<dbReference type="InterPro" id="IPR017892">
    <property type="entry name" value="Pkinase_C"/>
</dbReference>
<dbReference type="Pfam" id="PF00433">
    <property type="entry name" value="Pkinase_C"/>
    <property type="match status" value="1"/>
</dbReference>
<dbReference type="PROSITE" id="PS51285">
    <property type="entry name" value="AGC_KINASE_CTER"/>
    <property type="match status" value="1"/>
</dbReference>
<organism evidence="14 15">
    <name type="scientific">Blepharisma stoltei</name>
    <dbReference type="NCBI Taxonomy" id="1481888"/>
    <lineage>
        <taxon>Eukaryota</taxon>
        <taxon>Sar</taxon>
        <taxon>Alveolata</taxon>
        <taxon>Ciliophora</taxon>
        <taxon>Postciliodesmatophora</taxon>
        <taxon>Heterotrichea</taxon>
        <taxon>Heterotrichida</taxon>
        <taxon>Blepharismidae</taxon>
        <taxon>Blepharisma</taxon>
    </lineage>
</organism>
<dbReference type="InterPro" id="IPR008271">
    <property type="entry name" value="Ser/Thr_kinase_AS"/>
</dbReference>
<dbReference type="InterPro" id="IPR000719">
    <property type="entry name" value="Prot_kinase_dom"/>
</dbReference>
<evidence type="ECO:0000256" key="11">
    <source>
        <dbReference type="RuleBase" id="RU000304"/>
    </source>
</evidence>
<dbReference type="AlphaFoldDB" id="A0AAU9KB62"/>
<evidence type="ECO:0000256" key="1">
    <source>
        <dbReference type="ARBA" id="ARBA00012513"/>
    </source>
</evidence>
<keyword evidence="7 10" id="KW-0067">ATP-binding</keyword>
<evidence type="ECO:0000256" key="6">
    <source>
        <dbReference type="ARBA" id="ARBA00022777"/>
    </source>
</evidence>
<comment type="similarity">
    <text evidence="11">Belongs to the protein kinase superfamily.</text>
</comment>
<gene>
    <name evidence="14" type="ORF">BSTOLATCC_MIC61069</name>
</gene>
<keyword evidence="4" id="KW-0808">Transferase</keyword>
<evidence type="ECO:0000256" key="10">
    <source>
        <dbReference type="PROSITE-ProRule" id="PRU10141"/>
    </source>
</evidence>
<sequence length="375" mass="42812">MGCCFSCLKSDSKDPAKAPLVTIDGKKAEEMDSAITDAAPSPSHPICLDDFQIERVLGKGAFGKVFLVTKKDTGKLYAMKCLKKEMIEQRNQRVHTKTEREILGDADSPFIVQLHFAFQTPERLYMVLDFINGGELFFHLRRSTRFTEQRSRFYSAEILLALDYLHAHGVIYRDLKPENILLDSEGHIKLTDFGLSKQFFGNESENKAFSFCGTPEYLAPEILKGTGHDQAVDFWSLGALLYEMLAGAPPFYSKNRDQMFRNMLTKPVDMKPHFSAQAVDLLKNLLQVDPRKRLSSTSEIQAHPFFEGMDWDKLSKKEIEPPFKPKVTGPRDLRNFDRMFTDETPEESLITTNLDSQQKAAHKWEGFTYHDPAHL</sequence>
<dbReference type="FunFam" id="1.10.510.10:FF:000008">
    <property type="entry name" value="Non-specific serine/threonine protein kinase"/>
    <property type="match status" value="1"/>
</dbReference>
<feature type="domain" description="Protein kinase" evidence="12">
    <location>
        <begin position="51"/>
        <end position="306"/>
    </location>
</feature>
<evidence type="ECO:0000256" key="3">
    <source>
        <dbReference type="ARBA" id="ARBA00022553"/>
    </source>
</evidence>
<keyword evidence="3" id="KW-0597">Phosphoprotein</keyword>
<dbReference type="Gene3D" id="3.30.200.20">
    <property type="entry name" value="Phosphorylase Kinase, domain 1"/>
    <property type="match status" value="1"/>
</dbReference>
<dbReference type="EMBL" id="CAJZBQ010000058">
    <property type="protein sequence ID" value="CAG9334453.1"/>
    <property type="molecule type" value="Genomic_DNA"/>
</dbReference>
<protein>
    <recommendedName>
        <fullName evidence="1">non-specific serine/threonine protein kinase</fullName>
        <ecNumber evidence="1">2.7.11.1</ecNumber>
    </recommendedName>
</protein>